<dbReference type="EMBL" id="JALLPB020000064">
    <property type="protein sequence ID" value="KAL3822491.1"/>
    <property type="molecule type" value="Genomic_DNA"/>
</dbReference>
<sequence>MMETTRAAARHDSKARAKHGNAKASDKNDSVNEDYSHDASSFCTSSASDCPLFMEGLPSDFQQNIALAAIASLIGDNVSDEEFKDKKKGSHLITSDVKSGGGKAKKMCKRIIHSPYSKENGAENNGKKESTTLGEAQLFLNMWKI</sequence>
<feature type="region of interest" description="Disordered" evidence="1">
    <location>
        <begin position="87"/>
        <end position="106"/>
    </location>
</feature>
<name>A0ABD3SDK4_9STRA</name>
<comment type="caution">
    <text evidence="2">The sequence shown here is derived from an EMBL/GenBank/DDBJ whole genome shotgun (WGS) entry which is preliminary data.</text>
</comment>
<organism evidence="2 3">
    <name type="scientific">Cyclostephanos tholiformis</name>
    <dbReference type="NCBI Taxonomy" id="382380"/>
    <lineage>
        <taxon>Eukaryota</taxon>
        <taxon>Sar</taxon>
        <taxon>Stramenopiles</taxon>
        <taxon>Ochrophyta</taxon>
        <taxon>Bacillariophyta</taxon>
        <taxon>Coscinodiscophyceae</taxon>
        <taxon>Thalassiosirophycidae</taxon>
        <taxon>Stephanodiscales</taxon>
        <taxon>Stephanodiscaceae</taxon>
        <taxon>Cyclostephanos</taxon>
    </lineage>
</organism>
<dbReference type="Proteomes" id="UP001530377">
    <property type="component" value="Unassembled WGS sequence"/>
</dbReference>
<accession>A0ABD3SDK4</accession>
<gene>
    <name evidence="2" type="ORF">ACHAXA_002509</name>
</gene>
<reference evidence="2 3" key="1">
    <citation type="submission" date="2024-10" db="EMBL/GenBank/DDBJ databases">
        <title>Updated reference genomes for cyclostephanoid diatoms.</title>
        <authorList>
            <person name="Roberts W.R."/>
            <person name="Alverson A.J."/>
        </authorList>
    </citation>
    <scope>NUCLEOTIDE SEQUENCE [LARGE SCALE GENOMIC DNA]</scope>
    <source>
        <strain evidence="2 3">AJA228-03</strain>
    </source>
</reference>
<evidence type="ECO:0000313" key="2">
    <source>
        <dbReference type="EMBL" id="KAL3822491.1"/>
    </source>
</evidence>
<keyword evidence="3" id="KW-1185">Reference proteome</keyword>
<feature type="compositionally biased region" description="Basic and acidic residues" evidence="1">
    <location>
        <begin position="24"/>
        <end position="35"/>
    </location>
</feature>
<proteinExistence type="predicted"/>
<dbReference type="AlphaFoldDB" id="A0ABD3SDK4"/>
<protein>
    <submittedName>
        <fullName evidence="2">Uncharacterized protein</fullName>
    </submittedName>
</protein>
<feature type="region of interest" description="Disordered" evidence="1">
    <location>
        <begin position="1"/>
        <end position="35"/>
    </location>
</feature>
<evidence type="ECO:0000256" key="1">
    <source>
        <dbReference type="SAM" id="MobiDB-lite"/>
    </source>
</evidence>
<evidence type="ECO:0000313" key="3">
    <source>
        <dbReference type="Proteomes" id="UP001530377"/>
    </source>
</evidence>